<comment type="caution">
    <text evidence="2">The sequence shown here is derived from an EMBL/GenBank/DDBJ whole genome shotgun (WGS) entry which is preliminary data.</text>
</comment>
<feature type="chain" id="PRO_5041725037" evidence="1">
    <location>
        <begin position="30"/>
        <end position="167"/>
    </location>
</feature>
<dbReference type="EMBL" id="JABXJJ020000009">
    <property type="protein sequence ID" value="MDI5969398.1"/>
    <property type="molecule type" value="Genomic_DNA"/>
</dbReference>
<gene>
    <name evidence="2" type="ORF">POF50_008575</name>
</gene>
<organism evidence="2">
    <name type="scientific">Streptantibioticus silvisoli</name>
    <dbReference type="NCBI Taxonomy" id="2705255"/>
    <lineage>
        <taxon>Bacteria</taxon>
        <taxon>Bacillati</taxon>
        <taxon>Actinomycetota</taxon>
        <taxon>Actinomycetes</taxon>
        <taxon>Kitasatosporales</taxon>
        <taxon>Streptomycetaceae</taxon>
        <taxon>Streptantibioticus</taxon>
    </lineage>
</organism>
<dbReference type="AlphaFoldDB" id="A0AA90H1Q6"/>
<evidence type="ECO:0000256" key="1">
    <source>
        <dbReference type="SAM" id="SignalP"/>
    </source>
</evidence>
<accession>A0AA90H1Q6</accession>
<evidence type="ECO:0000313" key="2">
    <source>
        <dbReference type="EMBL" id="MDI5969398.1"/>
    </source>
</evidence>
<name>A0AA90H1Q6_9ACTN</name>
<dbReference type="Pfam" id="PF12028">
    <property type="entry name" value="DUF3515"/>
    <property type="match status" value="1"/>
</dbReference>
<proteinExistence type="predicted"/>
<keyword evidence="1" id="KW-0732">Signal</keyword>
<feature type="signal peptide" evidence="1">
    <location>
        <begin position="1"/>
        <end position="29"/>
    </location>
</feature>
<reference evidence="2" key="1">
    <citation type="submission" date="2023-05" db="EMBL/GenBank/DDBJ databases">
        <title>Streptantibioticus silvisoli sp. nov., acidotolerant actinomycetes 1 from pine litter.</title>
        <authorList>
            <person name="Swiecimska M."/>
            <person name="Golinska P."/>
            <person name="Sangal V."/>
            <person name="Wachnowicz B."/>
            <person name="Goodfellow M."/>
        </authorList>
    </citation>
    <scope>NUCLEOTIDE SEQUENCE</scope>
    <source>
        <strain evidence="2">SL13</strain>
    </source>
</reference>
<protein>
    <submittedName>
        <fullName evidence="2">DUF3515 family protein</fullName>
    </submittedName>
</protein>
<sequence length="167" mass="17461">MTFSQLRAIRFLPSAVLLLATSGCGLGGAAATVSVPHPSPATVKLCRKLHSVLPKRVDGLVRHTTSPASDLTTAWGNPAIVMRCGVPTPTTLQPGNSKFNPTADAASINGVDWLPEWLPDHSVGCTTTQLKAYIEVTIPRKYAGSDGDMSSLTDLASAIKEAIPGTL</sequence>
<dbReference type="RefSeq" id="WP_271312243.1">
    <property type="nucleotide sequence ID" value="NZ_JABXJJ020000009.1"/>
</dbReference>
<dbReference type="PROSITE" id="PS51257">
    <property type="entry name" value="PROKAR_LIPOPROTEIN"/>
    <property type="match status" value="1"/>
</dbReference>
<dbReference type="InterPro" id="IPR021903">
    <property type="entry name" value="DUF3515"/>
</dbReference>